<evidence type="ECO:0000313" key="1">
    <source>
        <dbReference type="EMBL" id="JAH61895.1"/>
    </source>
</evidence>
<name>A0A0E9U9R1_ANGAN</name>
<proteinExistence type="predicted"/>
<dbReference type="AlphaFoldDB" id="A0A0E9U9R1"/>
<dbReference type="EMBL" id="GBXM01046682">
    <property type="protein sequence ID" value="JAH61895.1"/>
    <property type="molecule type" value="Transcribed_RNA"/>
</dbReference>
<organism evidence="1">
    <name type="scientific">Anguilla anguilla</name>
    <name type="common">European freshwater eel</name>
    <name type="synonym">Muraena anguilla</name>
    <dbReference type="NCBI Taxonomy" id="7936"/>
    <lineage>
        <taxon>Eukaryota</taxon>
        <taxon>Metazoa</taxon>
        <taxon>Chordata</taxon>
        <taxon>Craniata</taxon>
        <taxon>Vertebrata</taxon>
        <taxon>Euteleostomi</taxon>
        <taxon>Actinopterygii</taxon>
        <taxon>Neopterygii</taxon>
        <taxon>Teleostei</taxon>
        <taxon>Anguilliformes</taxon>
        <taxon>Anguillidae</taxon>
        <taxon>Anguilla</taxon>
    </lineage>
</organism>
<accession>A0A0E9U9R1</accession>
<sequence>MCGFTHLHIKSVYDDFYWTIIISLLHTHFWSRQ</sequence>
<protein>
    <submittedName>
        <fullName evidence="1">Uncharacterized protein</fullName>
    </submittedName>
</protein>
<reference evidence="1" key="1">
    <citation type="submission" date="2014-11" db="EMBL/GenBank/DDBJ databases">
        <authorList>
            <person name="Amaro Gonzalez C."/>
        </authorList>
    </citation>
    <scope>NUCLEOTIDE SEQUENCE</scope>
</reference>
<reference evidence="1" key="2">
    <citation type="journal article" date="2015" name="Fish Shellfish Immunol.">
        <title>Early steps in the European eel (Anguilla anguilla)-Vibrio vulnificus interaction in the gills: Role of the RtxA13 toxin.</title>
        <authorList>
            <person name="Callol A."/>
            <person name="Pajuelo D."/>
            <person name="Ebbesson L."/>
            <person name="Teles M."/>
            <person name="MacKenzie S."/>
            <person name="Amaro C."/>
        </authorList>
    </citation>
    <scope>NUCLEOTIDE SEQUENCE</scope>
</reference>